<dbReference type="Gene3D" id="1.20.930.20">
    <property type="entry name" value="Adaptor protein Cbl, N-terminal domain"/>
    <property type="match status" value="1"/>
</dbReference>
<keyword evidence="1" id="KW-0808">Transferase</keyword>
<keyword evidence="8" id="KW-1185">Reference proteome</keyword>
<dbReference type="InterPro" id="IPR017441">
    <property type="entry name" value="Protein_kinase_ATP_BS"/>
</dbReference>
<dbReference type="Proteomes" id="UP000054270">
    <property type="component" value="Unassembled WGS sequence"/>
</dbReference>
<dbReference type="PROSITE" id="PS50082">
    <property type="entry name" value="WD_REPEATS_2"/>
    <property type="match status" value="1"/>
</dbReference>
<dbReference type="SMART" id="SM00320">
    <property type="entry name" value="WD40"/>
    <property type="match status" value="2"/>
</dbReference>
<dbReference type="Pfam" id="PF07714">
    <property type="entry name" value="PK_Tyr_Ser-Thr"/>
    <property type="match status" value="1"/>
</dbReference>
<dbReference type="InterPro" id="IPR051681">
    <property type="entry name" value="Ser/Thr_Kinases-Pseudokinases"/>
</dbReference>
<evidence type="ECO:0000256" key="3">
    <source>
        <dbReference type="ARBA" id="ARBA00022840"/>
    </source>
</evidence>
<dbReference type="InterPro" id="IPR008271">
    <property type="entry name" value="Ser/Thr_kinase_AS"/>
</dbReference>
<dbReference type="InterPro" id="IPR015943">
    <property type="entry name" value="WD40/YVTN_repeat-like_dom_sf"/>
</dbReference>
<keyword evidence="2 5" id="KW-0547">Nucleotide-binding</keyword>
<keyword evidence="1" id="KW-0418">Kinase</keyword>
<proteinExistence type="predicted"/>
<dbReference type="InterPro" id="IPR001680">
    <property type="entry name" value="WD40_rpt"/>
</dbReference>
<dbReference type="PROSITE" id="PS00107">
    <property type="entry name" value="PROTEIN_KINASE_ATP"/>
    <property type="match status" value="1"/>
</dbReference>
<dbReference type="PANTHER" id="PTHR44329">
    <property type="entry name" value="SERINE/THREONINE-PROTEIN KINASE TNNI3K-RELATED"/>
    <property type="match status" value="1"/>
</dbReference>
<protein>
    <recommendedName>
        <fullName evidence="6">Protein kinase domain-containing protein</fullName>
    </recommendedName>
</protein>
<evidence type="ECO:0000256" key="4">
    <source>
        <dbReference type="PROSITE-ProRule" id="PRU00221"/>
    </source>
</evidence>
<evidence type="ECO:0000313" key="7">
    <source>
        <dbReference type="EMBL" id="KJA19133.1"/>
    </source>
</evidence>
<dbReference type="STRING" id="945553.A0A0D2M7E2"/>
<dbReference type="SUPFAM" id="SSF56112">
    <property type="entry name" value="Protein kinase-like (PK-like)"/>
    <property type="match status" value="1"/>
</dbReference>
<evidence type="ECO:0000259" key="6">
    <source>
        <dbReference type="PROSITE" id="PS50011"/>
    </source>
</evidence>
<dbReference type="InterPro" id="IPR011009">
    <property type="entry name" value="Kinase-like_dom_sf"/>
</dbReference>
<dbReference type="Gene3D" id="2.130.10.10">
    <property type="entry name" value="YVTN repeat-like/Quinoprotein amine dehydrogenase"/>
    <property type="match status" value="2"/>
</dbReference>
<dbReference type="PROSITE" id="PS00108">
    <property type="entry name" value="PROTEIN_KINASE_ST"/>
    <property type="match status" value="1"/>
</dbReference>
<dbReference type="InterPro" id="IPR001245">
    <property type="entry name" value="Ser-Thr/Tyr_kinase_cat_dom"/>
</dbReference>
<feature type="repeat" description="WD" evidence="4">
    <location>
        <begin position="584"/>
        <end position="616"/>
    </location>
</feature>
<keyword evidence="3 5" id="KW-0067">ATP-binding</keyword>
<dbReference type="InterPro" id="IPR059179">
    <property type="entry name" value="MLKL-like_MCAfunc"/>
</dbReference>
<evidence type="ECO:0000256" key="1">
    <source>
        <dbReference type="ARBA" id="ARBA00022527"/>
    </source>
</evidence>
<dbReference type="Gene3D" id="1.10.510.10">
    <property type="entry name" value="Transferase(Phosphotransferase) domain 1"/>
    <property type="match status" value="1"/>
</dbReference>
<dbReference type="GO" id="GO:0007166">
    <property type="term" value="P:cell surface receptor signaling pathway"/>
    <property type="evidence" value="ECO:0007669"/>
    <property type="project" value="InterPro"/>
</dbReference>
<dbReference type="InterPro" id="IPR000719">
    <property type="entry name" value="Prot_kinase_dom"/>
</dbReference>
<dbReference type="PROSITE" id="PS50011">
    <property type="entry name" value="PROTEIN_KINASE_DOM"/>
    <property type="match status" value="1"/>
</dbReference>
<dbReference type="GO" id="GO:0004674">
    <property type="term" value="F:protein serine/threonine kinase activity"/>
    <property type="evidence" value="ECO:0007669"/>
    <property type="project" value="UniProtKB-KW"/>
</dbReference>
<feature type="binding site" evidence="5">
    <location>
        <position position="257"/>
    </location>
    <ligand>
        <name>ATP</name>
        <dbReference type="ChEBI" id="CHEBI:30616"/>
    </ligand>
</feature>
<keyword evidence="4" id="KW-0853">WD repeat</keyword>
<feature type="domain" description="Protein kinase" evidence="6">
    <location>
        <begin position="230"/>
        <end position="493"/>
    </location>
</feature>
<reference evidence="8" key="1">
    <citation type="submission" date="2014-04" db="EMBL/GenBank/DDBJ databases">
        <title>Evolutionary Origins and Diversification of the Mycorrhizal Mutualists.</title>
        <authorList>
            <consortium name="DOE Joint Genome Institute"/>
            <consortium name="Mycorrhizal Genomics Consortium"/>
            <person name="Kohler A."/>
            <person name="Kuo A."/>
            <person name="Nagy L.G."/>
            <person name="Floudas D."/>
            <person name="Copeland A."/>
            <person name="Barry K.W."/>
            <person name="Cichocki N."/>
            <person name="Veneault-Fourrey C."/>
            <person name="LaButti K."/>
            <person name="Lindquist E.A."/>
            <person name="Lipzen A."/>
            <person name="Lundell T."/>
            <person name="Morin E."/>
            <person name="Murat C."/>
            <person name="Riley R."/>
            <person name="Ohm R."/>
            <person name="Sun H."/>
            <person name="Tunlid A."/>
            <person name="Henrissat B."/>
            <person name="Grigoriev I.V."/>
            <person name="Hibbett D.S."/>
            <person name="Martin F."/>
        </authorList>
    </citation>
    <scope>NUCLEOTIDE SEQUENCE [LARGE SCALE GENOMIC DNA]</scope>
    <source>
        <strain evidence="8">FD-334 SS-4</strain>
    </source>
</reference>
<accession>A0A0D2M7E2</accession>
<dbReference type="AlphaFoldDB" id="A0A0D2M7E2"/>
<dbReference type="SUPFAM" id="SSF101898">
    <property type="entry name" value="NHL repeat"/>
    <property type="match status" value="1"/>
</dbReference>
<gene>
    <name evidence="7" type="ORF">HYPSUDRAFT_1096745</name>
</gene>
<keyword evidence="1" id="KW-0723">Serine/threonine-protein kinase</keyword>
<evidence type="ECO:0000256" key="2">
    <source>
        <dbReference type="ARBA" id="ARBA00022741"/>
    </source>
</evidence>
<dbReference type="Gene3D" id="3.30.200.20">
    <property type="entry name" value="Phosphorylase Kinase, domain 1"/>
    <property type="match status" value="1"/>
</dbReference>
<dbReference type="EMBL" id="KN817581">
    <property type="protein sequence ID" value="KJA19133.1"/>
    <property type="molecule type" value="Genomic_DNA"/>
</dbReference>
<dbReference type="InterPro" id="IPR036537">
    <property type="entry name" value="Adaptor_Cbl_N_dom_sf"/>
</dbReference>
<evidence type="ECO:0000313" key="8">
    <source>
        <dbReference type="Proteomes" id="UP000054270"/>
    </source>
</evidence>
<dbReference type="OrthoDB" id="10261027at2759"/>
<name>A0A0D2M7E2_HYPSF</name>
<dbReference type="GO" id="GO:0005524">
    <property type="term" value="F:ATP binding"/>
    <property type="evidence" value="ECO:0007669"/>
    <property type="project" value="UniProtKB-UniRule"/>
</dbReference>
<dbReference type="CDD" id="cd21037">
    <property type="entry name" value="MLKL_NTD"/>
    <property type="match status" value="1"/>
</dbReference>
<dbReference type="PROSITE" id="PS50294">
    <property type="entry name" value="WD_REPEATS_REGION"/>
    <property type="match status" value="1"/>
</dbReference>
<sequence>MDAVSDLISVCLSIQPVPGLHFAFTTLTWIVNTTKQVQDSKEQIGTLTLGLAQLMKTVNEQYKQGKLIERDTKTALHSLETLLDDIRRFVEVQAKNSVFGQIISANKRLSTIDTFHRRLTLSVNAFQVAALVDTQHLLSLNEQARQKDQRQLHQMLRDLESNQRRLMDALDINKNEPVAMMAALQRRIGERGEDSQDNLTRFYTTSLRYLTTTSGKKVDVTPWTITSFDVEFGPQIGAGGFGTVYRGKWNEIDVAIKVMRGNNGDAIPRAVTVRREVDAWSRLRHPHILQFLGANILDTKPFIVTPYLEQGNAAEYVLKNPDCKRLDIIYHICLGLTYLHTQRVIHGDIKGTNVLIDDSGKAVLCDFGLARIKADVNSRTVYGKGSEAMNTQMGSQNWMAPELFEGSSLRIASDIYSLGMTIYELFTGEVPLSNIHPVRFQDAVINNTRPQRPDEYDAPQLTDQIWTIAAACWAKHPESRPTAESLCRDIKFILDAPPMPVADTSYATRPAIVVSPLPPPPPLNRTAPAPLPVRVDLARNVSRAQRANTAPVSVMSPTIPHPSARPIVDSSLPTKRPYKRCLILKKPSSNIVCAALSPNGKVYLTGHDDGTLRSWDAVKGILKRDYSMGSQNVITGIAFSPTTSLRYAAASKDPRRNMSSVYLVLKDKSTTCLNPEFSAISNLTIMPDETIVGVECQGNEASLVVWRRVKSGRTSSWASGIKLSLLGLDSLPEPLAGCGFVISPDGKTIWTGNTSRSIFTSMVETGQQHERPLHLGSDELTSGPIRNEGAYYTAASTSSVLEPLTKSPSLVYLSCAPDGKKIAVSYATGEILVLDLRSKKVKTMRDPTSSSDLHSPSFQAKRAPPVIFSDNGSRIIYPCNVQQKTIQIQDVATNVILDTVHLADCPPNNDISFISVTPNFKHITCSFTHGTHALVYIWD</sequence>
<dbReference type="SMART" id="SM00220">
    <property type="entry name" value="S_TKc"/>
    <property type="match status" value="1"/>
</dbReference>
<evidence type="ECO:0000256" key="5">
    <source>
        <dbReference type="PROSITE-ProRule" id="PRU10141"/>
    </source>
</evidence>
<organism evidence="7 8">
    <name type="scientific">Hypholoma sublateritium (strain FD-334 SS-4)</name>
    <dbReference type="NCBI Taxonomy" id="945553"/>
    <lineage>
        <taxon>Eukaryota</taxon>
        <taxon>Fungi</taxon>
        <taxon>Dikarya</taxon>
        <taxon>Basidiomycota</taxon>
        <taxon>Agaricomycotina</taxon>
        <taxon>Agaricomycetes</taxon>
        <taxon>Agaricomycetidae</taxon>
        <taxon>Agaricales</taxon>
        <taxon>Agaricineae</taxon>
        <taxon>Strophariaceae</taxon>
        <taxon>Hypholoma</taxon>
    </lineage>
</organism>